<keyword evidence="12" id="KW-0813">Transport</keyword>
<keyword evidence="4 12" id="KW-0812">Transmembrane</keyword>
<keyword evidence="8 12" id="KW-0472">Membrane</keyword>
<organism evidence="13 14">
    <name type="scientific">Parasutterella muris</name>
    <dbReference type="NCBI Taxonomy" id="2565572"/>
    <lineage>
        <taxon>Bacteria</taxon>
        <taxon>Pseudomonadati</taxon>
        <taxon>Pseudomonadota</taxon>
        <taxon>Betaproteobacteria</taxon>
        <taxon>Burkholderiales</taxon>
        <taxon>Sutterellaceae</taxon>
        <taxon>Parasutterella</taxon>
    </lineage>
</organism>
<evidence type="ECO:0000256" key="10">
    <source>
        <dbReference type="ARBA" id="ARBA00035120"/>
    </source>
</evidence>
<keyword evidence="6" id="KW-0915">Sodium</keyword>
<feature type="transmembrane region" description="Helical" evidence="12">
    <location>
        <begin position="103"/>
        <end position="121"/>
    </location>
</feature>
<dbReference type="GO" id="GO:0005886">
    <property type="term" value="C:plasma membrane"/>
    <property type="evidence" value="ECO:0007669"/>
    <property type="project" value="UniProtKB-SubCell"/>
</dbReference>
<dbReference type="EMBL" id="WSRP01000030">
    <property type="protein sequence ID" value="MVX57428.1"/>
    <property type="molecule type" value="Genomic_DNA"/>
</dbReference>
<comment type="subcellular location">
    <subcellularLocation>
        <location evidence="1 12">Cell membrane</location>
        <topology evidence="1 12">Multi-pass membrane protein</topology>
    </subcellularLocation>
</comment>
<keyword evidence="5 12" id="KW-1133">Transmembrane helix</keyword>
<proteinExistence type="inferred from homology"/>
<dbReference type="GO" id="GO:0062054">
    <property type="term" value="F:fluoride channel activity"/>
    <property type="evidence" value="ECO:0007669"/>
    <property type="project" value="UniProtKB-UniRule"/>
</dbReference>
<evidence type="ECO:0000256" key="9">
    <source>
        <dbReference type="ARBA" id="ARBA00023303"/>
    </source>
</evidence>
<reference evidence="13 14" key="1">
    <citation type="submission" date="2019-12" db="EMBL/GenBank/DDBJ databases">
        <title>Microbes associate with the intestines of laboratory mice.</title>
        <authorList>
            <person name="Navarre W."/>
            <person name="Wong E."/>
        </authorList>
    </citation>
    <scope>NUCLEOTIDE SEQUENCE [LARGE SCALE GENOMIC DNA]</scope>
    <source>
        <strain evidence="13 14">NM82_D38</strain>
    </source>
</reference>
<dbReference type="AlphaFoldDB" id="A0A6L6YL36"/>
<keyword evidence="2 12" id="KW-1003">Cell membrane</keyword>
<evidence type="ECO:0000256" key="2">
    <source>
        <dbReference type="ARBA" id="ARBA00022475"/>
    </source>
</evidence>
<feature type="transmembrane region" description="Helical" evidence="12">
    <location>
        <begin position="33"/>
        <end position="55"/>
    </location>
</feature>
<gene>
    <name evidence="12" type="primary">fluC</name>
    <name evidence="12" type="synonym">crcB</name>
    <name evidence="13" type="ORF">E5987_09490</name>
</gene>
<keyword evidence="14" id="KW-1185">Reference proteome</keyword>
<dbReference type="Proteomes" id="UP000472580">
    <property type="component" value="Unassembled WGS sequence"/>
</dbReference>
<comment type="catalytic activity">
    <reaction evidence="11">
        <text>fluoride(in) = fluoride(out)</text>
        <dbReference type="Rhea" id="RHEA:76159"/>
        <dbReference type="ChEBI" id="CHEBI:17051"/>
    </reaction>
    <physiologicalReaction direction="left-to-right" evidence="11">
        <dbReference type="Rhea" id="RHEA:76160"/>
    </physiologicalReaction>
</comment>
<dbReference type="InterPro" id="IPR003691">
    <property type="entry name" value="FluC"/>
</dbReference>
<accession>A0A6L6YL36</accession>
<protein>
    <recommendedName>
        <fullName evidence="12">Fluoride-specific ion channel FluC</fullName>
    </recommendedName>
</protein>
<evidence type="ECO:0000313" key="13">
    <source>
        <dbReference type="EMBL" id="MVX57428.1"/>
    </source>
</evidence>
<dbReference type="PANTHER" id="PTHR28259:SF1">
    <property type="entry name" value="FLUORIDE EXPORT PROTEIN 1-RELATED"/>
    <property type="match status" value="1"/>
</dbReference>
<evidence type="ECO:0000256" key="7">
    <source>
        <dbReference type="ARBA" id="ARBA00023065"/>
    </source>
</evidence>
<evidence type="ECO:0000256" key="4">
    <source>
        <dbReference type="ARBA" id="ARBA00022692"/>
    </source>
</evidence>
<evidence type="ECO:0000256" key="6">
    <source>
        <dbReference type="ARBA" id="ARBA00023053"/>
    </source>
</evidence>
<evidence type="ECO:0000313" key="14">
    <source>
        <dbReference type="Proteomes" id="UP000472580"/>
    </source>
</evidence>
<evidence type="ECO:0000256" key="5">
    <source>
        <dbReference type="ARBA" id="ARBA00022989"/>
    </source>
</evidence>
<keyword evidence="3" id="KW-0997">Cell inner membrane</keyword>
<comment type="caution">
    <text evidence="12">Lacks conserved residue(s) required for the propagation of feature annotation.</text>
</comment>
<comment type="caution">
    <text evidence="13">The sequence shown here is derived from an EMBL/GenBank/DDBJ whole genome shotgun (WGS) entry which is preliminary data.</text>
</comment>
<sequence>MLSCASLLCIFAGGALGAGCRALAYMLIKTPKNGFATATLTVNIIGCLLLGWILAHAEDLPQNHLAALQAGFCASLTTFSTFAVDLAKAILKGNWKIASAETLLNAALCPAAVFIGLWAGAL</sequence>
<feature type="transmembrane region" description="Helical" evidence="12">
    <location>
        <begin position="67"/>
        <end position="91"/>
    </location>
</feature>
<dbReference type="GO" id="GO:0140114">
    <property type="term" value="P:cellular detoxification of fluoride"/>
    <property type="evidence" value="ECO:0007669"/>
    <property type="project" value="UniProtKB-UniRule"/>
</dbReference>
<evidence type="ECO:0000256" key="8">
    <source>
        <dbReference type="ARBA" id="ARBA00023136"/>
    </source>
</evidence>
<evidence type="ECO:0000256" key="1">
    <source>
        <dbReference type="ARBA" id="ARBA00004651"/>
    </source>
</evidence>
<dbReference type="HAMAP" id="MF_00454">
    <property type="entry name" value="FluC"/>
    <property type="match status" value="1"/>
</dbReference>
<dbReference type="OrthoDB" id="9806299at2"/>
<keyword evidence="7 12" id="KW-0406">Ion transport</keyword>
<dbReference type="Pfam" id="PF02537">
    <property type="entry name" value="CRCB"/>
    <property type="match status" value="1"/>
</dbReference>
<evidence type="ECO:0000256" key="11">
    <source>
        <dbReference type="ARBA" id="ARBA00035585"/>
    </source>
</evidence>
<name>A0A6L6YL36_9BURK</name>
<comment type="function">
    <text evidence="12">Fluoride-specific ion channel. Important for reducing fluoride concentration in the cell, thus reducing its toxicity.</text>
</comment>
<evidence type="ECO:0000256" key="3">
    <source>
        <dbReference type="ARBA" id="ARBA00022519"/>
    </source>
</evidence>
<dbReference type="PANTHER" id="PTHR28259">
    <property type="entry name" value="FLUORIDE EXPORT PROTEIN 1-RELATED"/>
    <property type="match status" value="1"/>
</dbReference>
<keyword evidence="9 12" id="KW-0407">Ion channel</keyword>
<evidence type="ECO:0000256" key="12">
    <source>
        <dbReference type="HAMAP-Rule" id="MF_00454"/>
    </source>
</evidence>
<comment type="similarity">
    <text evidence="10 12">Belongs to the fluoride channel Fluc/FEX (TC 1.A.43) family.</text>
</comment>
<dbReference type="RefSeq" id="WP_160335850.1">
    <property type="nucleotide sequence ID" value="NZ_CALPCR010000006.1"/>
</dbReference>